<evidence type="ECO:0008006" key="3">
    <source>
        <dbReference type="Google" id="ProtNLM"/>
    </source>
</evidence>
<sequence>MRGPSFVVFPKMSCMEETSNASRSCTPLPSEWKPTQWDISEANQVPDRENIQCFKVALLQSQDAQDCKPLLPATDDPLPGIGYLQSRQDMPTGQATYPLSLLSDLVNASGWDDVLERLKCSFSETFKRHVYLNELDLFSFSRKGIRHPTPLVYAQACMSSLVSRNASSFIHDDYSSSPLAESVNLFVLGVKLWIVTVEMDNRESRNDEMLLASSLLATYGLLSANPTIWDASRALLAYGTTILKRLQMSPKLGSCLSSPRSLHISYTFMVDVLSAAHFQTLPSLSTTELFLELPSSGYQFQQVYRQLLNSYEPLPSNIHSREDILLLLVALLCDIIYIQRNDLAHRMRSKDPPINPFTPLSRSRERERQQKLLSGALDCWHRHFGDNADQNILALFFFCKLVLSCPILPLLSCIAGYAVFPGSGLPSQDMVLASGSDQVSVSGDPVNYAWKVLDHVDVSQRSLDSQLPIWLPITLFSSALVVWQNLRAHSSSSRQYGSLKVLRTFIHELNQLPWGCCQVMSSVLQRLSVEAST</sequence>
<dbReference type="OrthoDB" id="4109707at2759"/>
<evidence type="ECO:0000313" key="1">
    <source>
        <dbReference type="EMBL" id="KAJ5218216.1"/>
    </source>
</evidence>
<name>A0A9W9NE60_9EURO</name>
<dbReference type="RefSeq" id="XP_058312789.1">
    <property type="nucleotide sequence ID" value="XM_058447378.1"/>
</dbReference>
<proteinExistence type="predicted"/>
<reference evidence="1" key="2">
    <citation type="journal article" date="2023" name="IMA Fungus">
        <title>Comparative genomic study of the Penicillium genus elucidates a diverse pangenome and 15 lateral gene transfer events.</title>
        <authorList>
            <person name="Petersen C."/>
            <person name="Sorensen T."/>
            <person name="Nielsen M.R."/>
            <person name="Sondergaard T.E."/>
            <person name="Sorensen J.L."/>
            <person name="Fitzpatrick D.A."/>
            <person name="Frisvad J.C."/>
            <person name="Nielsen K.L."/>
        </authorList>
    </citation>
    <scope>NUCLEOTIDE SEQUENCE</scope>
    <source>
        <strain evidence="1">IBT 15544</strain>
    </source>
</reference>
<dbReference type="GeneID" id="83174678"/>
<protein>
    <recommendedName>
        <fullName evidence="3">Transcription factor domain-containing protein</fullName>
    </recommendedName>
</protein>
<dbReference type="Proteomes" id="UP001150904">
    <property type="component" value="Unassembled WGS sequence"/>
</dbReference>
<dbReference type="AlphaFoldDB" id="A0A9W9NE60"/>
<reference evidence="1" key="1">
    <citation type="submission" date="2022-12" db="EMBL/GenBank/DDBJ databases">
        <authorList>
            <person name="Petersen C."/>
        </authorList>
    </citation>
    <scope>NUCLEOTIDE SEQUENCE</scope>
    <source>
        <strain evidence="1">IBT 15544</strain>
    </source>
</reference>
<gene>
    <name evidence="1" type="ORF">N7498_000315</name>
</gene>
<keyword evidence="2" id="KW-1185">Reference proteome</keyword>
<comment type="caution">
    <text evidence="1">The sequence shown here is derived from an EMBL/GenBank/DDBJ whole genome shotgun (WGS) entry which is preliminary data.</text>
</comment>
<accession>A0A9W9NE60</accession>
<evidence type="ECO:0000313" key="2">
    <source>
        <dbReference type="Proteomes" id="UP001150904"/>
    </source>
</evidence>
<organism evidence="1 2">
    <name type="scientific">Penicillium cinerascens</name>
    <dbReference type="NCBI Taxonomy" id="70096"/>
    <lineage>
        <taxon>Eukaryota</taxon>
        <taxon>Fungi</taxon>
        <taxon>Dikarya</taxon>
        <taxon>Ascomycota</taxon>
        <taxon>Pezizomycotina</taxon>
        <taxon>Eurotiomycetes</taxon>
        <taxon>Eurotiomycetidae</taxon>
        <taxon>Eurotiales</taxon>
        <taxon>Aspergillaceae</taxon>
        <taxon>Penicillium</taxon>
    </lineage>
</organism>
<dbReference type="EMBL" id="JAPQKR010000004">
    <property type="protein sequence ID" value="KAJ5218216.1"/>
    <property type="molecule type" value="Genomic_DNA"/>
</dbReference>